<sequence length="83" mass="8813">MTEENAALRVGIRLEDVSPTSLHHLLASSTSSRAFDVCPGAFKAPKSNLPNTVLYLYDLLAYLILDGGGGRGRASGALQTRIP</sequence>
<dbReference type="AlphaFoldDB" id="A0A834J1N6"/>
<organism evidence="1 2">
    <name type="scientific">Rhynchophorus ferrugineus</name>
    <name type="common">Red palm weevil</name>
    <name type="synonym">Curculio ferrugineus</name>
    <dbReference type="NCBI Taxonomy" id="354439"/>
    <lineage>
        <taxon>Eukaryota</taxon>
        <taxon>Metazoa</taxon>
        <taxon>Ecdysozoa</taxon>
        <taxon>Arthropoda</taxon>
        <taxon>Hexapoda</taxon>
        <taxon>Insecta</taxon>
        <taxon>Pterygota</taxon>
        <taxon>Neoptera</taxon>
        <taxon>Endopterygota</taxon>
        <taxon>Coleoptera</taxon>
        <taxon>Polyphaga</taxon>
        <taxon>Cucujiformia</taxon>
        <taxon>Curculionidae</taxon>
        <taxon>Dryophthorinae</taxon>
        <taxon>Rhynchophorus</taxon>
    </lineage>
</organism>
<proteinExistence type="predicted"/>
<keyword evidence="2" id="KW-1185">Reference proteome</keyword>
<evidence type="ECO:0000313" key="2">
    <source>
        <dbReference type="Proteomes" id="UP000625711"/>
    </source>
</evidence>
<dbReference type="Proteomes" id="UP000625711">
    <property type="component" value="Unassembled WGS sequence"/>
</dbReference>
<accession>A0A834J1N6</accession>
<gene>
    <name evidence="1" type="ORF">GWI33_011426</name>
</gene>
<dbReference type="EMBL" id="JAACXV010000058">
    <property type="protein sequence ID" value="KAF7285297.1"/>
    <property type="molecule type" value="Genomic_DNA"/>
</dbReference>
<comment type="caution">
    <text evidence="1">The sequence shown here is derived from an EMBL/GenBank/DDBJ whole genome shotgun (WGS) entry which is preliminary data.</text>
</comment>
<evidence type="ECO:0000313" key="1">
    <source>
        <dbReference type="EMBL" id="KAF7285297.1"/>
    </source>
</evidence>
<reference evidence="1" key="1">
    <citation type="submission" date="2020-08" db="EMBL/GenBank/DDBJ databases">
        <title>Genome sequencing and assembly of the red palm weevil Rhynchophorus ferrugineus.</title>
        <authorList>
            <person name="Dias G.B."/>
            <person name="Bergman C.M."/>
            <person name="Manee M."/>
        </authorList>
    </citation>
    <scope>NUCLEOTIDE SEQUENCE</scope>
    <source>
        <strain evidence="1">AA-2017</strain>
        <tissue evidence="1">Whole larva</tissue>
    </source>
</reference>
<protein>
    <submittedName>
        <fullName evidence="1">Uncharacterized protein</fullName>
    </submittedName>
</protein>
<name>A0A834J1N6_RHYFE</name>